<comment type="cofactor">
    <cofactor evidence="1">
        <name>Mg(2+)</name>
        <dbReference type="ChEBI" id="CHEBI:18420"/>
    </cofactor>
</comment>
<name>Q11J50_CHESB</name>
<organism evidence="4">
    <name type="scientific">Chelativorans sp. (strain BNC1)</name>
    <dbReference type="NCBI Taxonomy" id="266779"/>
    <lineage>
        <taxon>Bacteria</taxon>
        <taxon>Pseudomonadati</taxon>
        <taxon>Pseudomonadota</taxon>
        <taxon>Alphaproteobacteria</taxon>
        <taxon>Hyphomicrobiales</taxon>
        <taxon>Phyllobacteriaceae</taxon>
        <taxon>Chelativorans</taxon>
    </lineage>
</organism>
<feature type="domain" description="Nudix hydrolase" evidence="3">
    <location>
        <begin position="21"/>
        <end position="165"/>
    </location>
</feature>
<reference evidence="4" key="1">
    <citation type="submission" date="2006-06" db="EMBL/GenBank/DDBJ databases">
        <title>Complete sequence of chromosome of Chelativorans sp. BNC1.</title>
        <authorList>
            <consortium name="US DOE Joint Genome Institute"/>
            <person name="Copeland A."/>
            <person name="Lucas S."/>
            <person name="Lapidus A."/>
            <person name="Barry K."/>
            <person name="Detter J.C."/>
            <person name="Glavina del Rio T."/>
            <person name="Hammon N."/>
            <person name="Israni S."/>
            <person name="Dalin E."/>
            <person name="Tice H."/>
            <person name="Pitluck S."/>
            <person name="Chertkov O."/>
            <person name="Brettin T."/>
            <person name="Bruce D."/>
            <person name="Han C."/>
            <person name="Tapia R."/>
            <person name="Gilna P."/>
            <person name="Schmutz J."/>
            <person name="Larimer F."/>
            <person name="Land M."/>
            <person name="Hauser L."/>
            <person name="Kyrpides N."/>
            <person name="Mikhailova N."/>
            <person name="Richardson P."/>
        </authorList>
    </citation>
    <scope>NUCLEOTIDE SEQUENCE</scope>
    <source>
        <strain evidence="4">BNC1</strain>
    </source>
</reference>
<dbReference type="Pfam" id="PF00293">
    <property type="entry name" value="NUDIX"/>
    <property type="match status" value="1"/>
</dbReference>
<dbReference type="InterPro" id="IPR000086">
    <property type="entry name" value="NUDIX_hydrolase_dom"/>
</dbReference>
<gene>
    <name evidence="4" type="ordered locus">Meso_1179</name>
</gene>
<dbReference type="STRING" id="266779.Meso_1179"/>
<dbReference type="PANTHER" id="PTHR43736:SF1">
    <property type="entry name" value="DIHYDRONEOPTERIN TRIPHOSPHATE DIPHOSPHATASE"/>
    <property type="match status" value="1"/>
</dbReference>
<protein>
    <submittedName>
        <fullName evidence="4">NUDIX hydrolase</fullName>
    </submittedName>
</protein>
<dbReference type="InterPro" id="IPR020084">
    <property type="entry name" value="NUDIX_hydrolase_CS"/>
</dbReference>
<evidence type="ECO:0000313" key="4">
    <source>
        <dbReference type="EMBL" id="ABG62575.1"/>
    </source>
</evidence>
<evidence type="ECO:0000256" key="2">
    <source>
        <dbReference type="ARBA" id="ARBA00022801"/>
    </source>
</evidence>
<dbReference type="OrthoDB" id="9761969at2"/>
<keyword evidence="2 4" id="KW-0378">Hydrolase</keyword>
<dbReference type="SUPFAM" id="SSF55811">
    <property type="entry name" value="Nudix"/>
    <property type="match status" value="1"/>
</dbReference>
<dbReference type="GO" id="GO:0016787">
    <property type="term" value="F:hydrolase activity"/>
    <property type="evidence" value="ECO:0007669"/>
    <property type="project" value="UniProtKB-KW"/>
</dbReference>
<dbReference type="KEGG" id="mes:Meso_1179"/>
<sequence length="165" mass="18431">MTDQVSDEEYCLRYKETWGPGPHVTADAVVLCRDARVLLVRRGRPPGQGLLAIPGGFINLDERLLDAALRELKEETGISDEKGLLSDETLRAALRSSQVFDDPHRSGRGRIITNAFLFRLPGTSERYRVAGSDDAADAGWYSPNELEPRQMFEDHWHILKALGAL</sequence>
<evidence type="ECO:0000256" key="1">
    <source>
        <dbReference type="ARBA" id="ARBA00001946"/>
    </source>
</evidence>
<dbReference type="PANTHER" id="PTHR43736">
    <property type="entry name" value="ADP-RIBOSE PYROPHOSPHATASE"/>
    <property type="match status" value="1"/>
</dbReference>
<dbReference type="AlphaFoldDB" id="Q11J50"/>
<dbReference type="eggNOG" id="COG1051">
    <property type="taxonomic scope" value="Bacteria"/>
</dbReference>
<dbReference type="PROSITE" id="PS00893">
    <property type="entry name" value="NUDIX_BOX"/>
    <property type="match status" value="1"/>
</dbReference>
<dbReference type="EMBL" id="CP000390">
    <property type="protein sequence ID" value="ABG62575.1"/>
    <property type="molecule type" value="Genomic_DNA"/>
</dbReference>
<accession>Q11J50</accession>
<evidence type="ECO:0000259" key="3">
    <source>
        <dbReference type="PROSITE" id="PS51462"/>
    </source>
</evidence>
<dbReference type="HOGENOM" id="CLU_037162_20_3_5"/>
<dbReference type="PROSITE" id="PS51462">
    <property type="entry name" value="NUDIX"/>
    <property type="match status" value="1"/>
</dbReference>
<dbReference type="Gene3D" id="3.90.79.10">
    <property type="entry name" value="Nucleoside Triphosphate Pyrophosphohydrolase"/>
    <property type="match status" value="1"/>
</dbReference>
<dbReference type="CDD" id="cd18873">
    <property type="entry name" value="NUDIX_NadM_like"/>
    <property type="match status" value="1"/>
</dbReference>
<proteinExistence type="predicted"/>
<dbReference type="InterPro" id="IPR015797">
    <property type="entry name" value="NUDIX_hydrolase-like_dom_sf"/>
</dbReference>